<evidence type="ECO:0000259" key="3">
    <source>
        <dbReference type="Pfam" id="PF16537"/>
    </source>
</evidence>
<dbReference type="InterPro" id="IPR032389">
    <property type="entry name" value="GspB_C"/>
</dbReference>
<dbReference type="Pfam" id="PF16537">
    <property type="entry name" value="T2SSB"/>
    <property type="match status" value="1"/>
</dbReference>
<dbReference type="EMBL" id="AP026966">
    <property type="protein sequence ID" value="BDT58048.1"/>
    <property type="molecule type" value="Genomic_DNA"/>
</dbReference>
<keyword evidence="2" id="KW-0472">Membrane</keyword>
<name>A0ABM8C4B5_9BURK</name>
<proteinExistence type="predicted"/>
<evidence type="ECO:0000313" key="4">
    <source>
        <dbReference type="EMBL" id="BDT58048.1"/>
    </source>
</evidence>
<protein>
    <recommendedName>
        <fullName evidence="3">Type II secretion system protein GspB C-terminal domain-containing protein</fullName>
    </recommendedName>
</protein>
<keyword evidence="5" id="KW-1185">Reference proteome</keyword>
<feature type="domain" description="Type II secretion system protein GspB C-terminal" evidence="3">
    <location>
        <begin position="177"/>
        <end position="234"/>
    </location>
</feature>
<accession>A0ABM8C4B5</accession>
<dbReference type="Proteomes" id="UP001163336">
    <property type="component" value="Chromosome"/>
</dbReference>
<organism evidence="4 5">
    <name type="scientific">Massilia varians</name>
    <dbReference type="NCBI Taxonomy" id="457921"/>
    <lineage>
        <taxon>Bacteria</taxon>
        <taxon>Pseudomonadati</taxon>
        <taxon>Pseudomonadota</taxon>
        <taxon>Betaproteobacteria</taxon>
        <taxon>Burkholderiales</taxon>
        <taxon>Oxalobacteraceae</taxon>
        <taxon>Telluria group</taxon>
        <taxon>Massilia</taxon>
    </lineage>
</organism>
<sequence length="236" mass="24117">MSYILEALKKAQAERQLGNAPTIHAPPPSYATPAARASRQPLVIGVAAGALVVALGAAFLLRQPAPAVQVASAPAPAPAAAQVPAAVSAPVSAPVAVPEAPVAAPVAAPAKPEAPAKPKAPPVSAKPAAPASRPAPRAEAAEALPEPARPVLVGAAPSAEDSIGPLQSLPESVQREIPKLSFGGYIYSPNPAERLLLVDKMLRREGEEVAPGLVLERLLPKAAIMNYRGMRYRVAY</sequence>
<gene>
    <name evidence="4" type="ORF">MasN3_15420</name>
</gene>
<evidence type="ECO:0000313" key="5">
    <source>
        <dbReference type="Proteomes" id="UP001163336"/>
    </source>
</evidence>
<feature type="region of interest" description="Disordered" evidence="1">
    <location>
        <begin position="111"/>
        <end position="146"/>
    </location>
</feature>
<evidence type="ECO:0000256" key="2">
    <source>
        <dbReference type="SAM" id="Phobius"/>
    </source>
</evidence>
<keyword evidence="2" id="KW-1133">Transmembrane helix</keyword>
<feature type="compositionally biased region" description="Low complexity" evidence="1">
    <location>
        <begin position="122"/>
        <end position="146"/>
    </location>
</feature>
<evidence type="ECO:0000256" key="1">
    <source>
        <dbReference type="SAM" id="MobiDB-lite"/>
    </source>
</evidence>
<feature type="transmembrane region" description="Helical" evidence="2">
    <location>
        <begin position="42"/>
        <end position="61"/>
    </location>
</feature>
<keyword evidence="2" id="KW-0812">Transmembrane</keyword>
<dbReference type="RefSeq" id="WP_281913384.1">
    <property type="nucleotide sequence ID" value="NZ_AP026966.1"/>
</dbReference>
<reference evidence="4" key="1">
    <citation type="submission" date="2022-11" db="EMBL/GenBank/DDBJ databases">
        <title>Isolation and characterization of PLA-degrading bacterium Massilia sp. from Antarctic soil.</title>
        <authorList>
            <person name="Sato K."/>
            <person name="Gomez-Fuentes C."/>
            <person name="Ahmad S.A."/>
            <person name="Zulkharnain A."/>
        </authorList>
    </citation>
    <scope>NUCLEOTIDE SEQUENCE</scope>
    <source>
        <strain evidence="4">N-3</strain>
    </source>
</reference>